<name>C6HVU1_9BACT</name>
<evidence type="ECO:0000313" key="3">
    <source>
        <dbReference type="Proteomes" id="UP000009374"/>
    </source>
</evidence>
<evidence type="ECO:0000256" key="1">
    <source>
        <dbReference type="SAM" id="SignalP"/>
    </source>
</evidence>
<gene>
    <name evidence="2" type="ORF">UBAL3_79800004</name>
</gene>
<protein>
    <recommendedName>
        <fullName evidence="4">Lipoprotein</fullName>
    </recommendedName>
</protein>
<dbReference type="Proteomes" id="UP000009374">
    <property type="component" value="Unassembled WGS sequence"/>
</dbReference>
<feature type="signal peptide" evidence="1">
    <location>
        <begin position="1"/>
        <end position="20"/>
    </location>
</feature>
<keyword evidence="1" id="KW-0732">Signal</keyword>
<dbReference type="AlphaFoldDB" id="C6HVU1"/>
<dbReference type="EMBL" id="GG693866">
    <property type="protein sequence ID" value="EES53270.1"/>
    <property type="molecule type" value="Genomic_DNA"/>
</dbReference>
<feature type="chain" id="PRO_5002966331" description="Lipoprotein" evidence="1">
    <location>
        <begin position="21"/>
        <end position="235"/>
    </location>
</feature>
<reference evidence="2 3" key="1">
    <citation type="journal article" date="2009" name="Appl. Environ. Microbiol.">
        <title>Community genomic and proteomic analyses of chemoautotrophic iron-oxidizing "Leptospirillum rubarum" (Group II) and "Leptospirillum ferrodiazotrophum" (Group III) bacteria in acid mine drainage biofilms.</title>
        <authorList>
            <person name="Goltsman D.S."/>
            <person name="Denef V.J."/>
            <person name="Singer S.W."/>
            <person name="VerBerkmoes N.C."/>
            <person name="Lefsrud M."/>
            <person name="Mueller R.S."/>
            <person name="Dick G.J."/>
            <person name="Sun C.L."/>
            <person name="Wheeler K.E."/>
            <person name="Zemla A."/>
            <person name="Baker B.J."/>
            <person name="Hauser L."/>
            <person name="Land M."/>
            <person name="Shah M.B."/>
            <person name="Thelen M.P."/>
            <person name="Hettich R.L."/>
            <person name="Banfield J.F."/>
        </authorList>
    </citation>
    <scope>NUCLEOTIDE SEQUENCE [LARGE SCALE GENOMIC DNA]</scope>
</reference>
<evidence type="ECO:0008006" key="4">
    <source>
        <dbReference type="Google" id="ProtNLM"/>
    </source>
</evidence>
<organism evidence="2 3">
    <name type="scientific">Leptospirillum ferrodiazotrophum</name>
    <dbReference type="NCBI Taxonomy" id="412449"/>
    <lineage>
        <taxon>Bacteria</taxon>
        <taxon>Pseudomonadati</taxon>
        <taxon>Nitrospirota</taxon>
        <taxon>Nitrospiria</taxon>
        <taxon>Nitrospirales</taxon>
        <taxon>Nitrospiraceae</taxon>
        <taxon>Leptospirillum</taxon>
    </lineage>
</organism>
<proteinExistence type="predicted"/>
<dbReference type="PROSITE" id="PS51257">
    <property type="entry name" value="PROKAR_LIPOPROTEIN"/>
    <property type="match status" value="1"/>
</dbReference>
<sequence length="235" mass="26334">MKKVALTLAGALAGSALALAGCSSLPTLPKGPEGYKVVAQSSSDLPSWINGIGMWSDKKGNKSSVWFEASSPQENSLQGAKHDAFIRAQRKASDRIGDQNWNLVGNTVKRKLNLDTQTMMRIKDNTKTQIRQTSQGWLVGGEEYQYYWIEYQAKHPNRVPPDQRTLYRAWALVRYSQPNWECSRRNSLKMLPMIASNLGGELKYKHFDQARFSQVLKDITDKNISLIPDNVCVGG</sequence>
<accession>C6HVU1</accession>
<keyword evidence="3" id="KW-1185">Reference proteome</keyword>
<evidence type="ECO:0000313" key="2">
    <source>
        <dbReference type="EMBL" id="EES53270.1"/>
    </source>
</evidence>